<sequence length="97" mass="11308">MSFRVFILKLLRLVRGYYCQTIWVYKILFLTTIHSKIILALQKGPTKTSLIGRTVKDSKALLFDIIEATAAHALPDYEAAHRLACYTYWRIKRDVFV</sequence>
<dbReference type="Proteomes" id="UP000290289">
    <property type="component" value="Chromosome 7"/>
</dbReference>
<proteinExistence type="predicted"/>
<protein>
    <submittedName>
        <fullName evidence="1">Uncharacterized protein</fullName>
    </submittedName>
</protein>
<reference evidence="1 2" key="1">
    <citation type="submission" date="2018-10" db="EMBL/GenBank/DDBJ databases">
        <title>A high-quality apple genome assembly.</title>
        <authorList>
            <person name="Hu J."/>
        </authorList>
    </citation>
    <scope>NUCLEOTIDE SEQUENCE [LARGE SCALE GENOMIC DNA]</scope>
    <source>
        <strain evidence="2">cv. HFTH1</strain>
        <tissue evidence="1">Young leaf</tissue>
    </source>
</reference>
<gene>
    <name evidence="1" type="ORF">DVH24_024697</name>
</gene>
<accession>A0A498JMG1</accession>
<evidence type="ECO:0000313" key="1">
    <source>
        <dbReference type="EMBL" id="RXH95013.1"/>
    </source>
</evidence>
<name>A0A498JMG1_MALDO</name>
<evidence type="ECO:0000313" key="2">
    <source>
        <dbReference type="Proteomes" id="UP000290289"/>
    </source>
</evidence>
<keyword evidence="2" id="KW-1185">Reference proteome</keyword>
<comment type="caution">
    <text evidence="1">The sequence shown here is derived from an EMBL/GenBank/DDBJ whole genome shotgun (WGS) entry which is preliminary data.</text>
</comment>
<organism evidence="1 2">
    <name type="scientific">Malus domestica</name>
    <name type="common">Apple</name>
    <name type="synonym">Pyrus malus</name>
    <dbReference type="NCBI Taxonomy" id="3750"/>
    <lineage>
        <taxon>Eukaryota</taxon>
        <taxon>Viridiplantae</taxon>
        <taxon>Streptophyta</taxon>
        <taxon>Embryophyta</taxon>
        <taxon>Tracheophyta</taxon>
        <taxon>Spermatophyta</taxon>
        <taxon>Magnoliopsida</taxon>
        <taxon>eudicotyledons</taxon>
        <taxon>Gunneridae</taxon>
        <taxon>Pentapetalae</taxon>
        <taxon>rosids</taxon>
        <taxon>fabids</taxon>
        <taxon>Rosales</taxon>
        <taxon>Rosaceae</taxon>
        <taxon>Amygdaloideae</taxon>
        <taxon>Maleae</taxon>
        <taxon>Malus</taxon>
    </lineage>
</organism>
<dbReference type="AlphaFoldDB" id="A0A498JMG1"/>
<dbReference type="EMBL" id="RDQH01000333">
    <property type="protein sequence ID" value="RXH95013.1"/>
    <property type="molecule type" value="Genomic_DNA"/>
</dbReference>